<dbReference type="PANTHER" id="PTHR45586:SF1">
    <property type="entry name" value="LIPOPOLYSACCHARIDE ASSEMBLY PROTEIN B"/>
    <property type="match status" value="1"/>
</dbReference>
<dbReference type="Proteomes" id="UP001165122">
    <property type="component" value="Unassembled WGS sequence"/>
</dbReference>
<dbReference type="PROSITE" id="PS51471">
    <property type="entry name" value="FE2OG_OXY"/>
    <property type="match status" value="1"/>
</dbReference>
<evidence type="ECO:0000256" key="2">
    <source>
        <dbReference type="ARBA" id="ARBA00022803"/>
    </source>
</evidence>
<feature type="signal peptide" evidence="4">
    <location>
        <begin position="1"/>
        <end position="21"/>
    </location>
</feature>
<evidence type="ECO:0000313" key="6">
    <source>
        <dbReference type="EMBL" id="GMH61008.1"/>
    </source>
</evidence>
<evidence type="ECO:0000259" key="5">
    <source>
        <dbReference type="PROSITE" id="PS51471"/>
    </source>
</evidence>
<dbReference type="InterPro" id="IPR005123">
    <property type="entry name" value="Oxoglu/Fe-dep_dioxygenase_dom"/>
</dbReference>
<accession>A0A9W7E022</accession>
<dbReference type="SUPFAM" id="SSF48452">
    <property type="entry name" value="TPR-like"/>
    <property type="match status" value="2"/>
</dbReference>
<feature type="repeat" description="TPR" evidence="3">
    <location>
        <begin position="427"/>
        <end position="460"/>
    </location>
</feature>
<evidence type="ECO:0000256" key="4">
    <source>
        <dbReference type="SAM" id="SignalP"/>
    </source>
</evidence>
<comment type="caution">
    <text evidence="6">The sequence shown here is derived from an EMBL/GenBank/DDBJ whole genome shotgun (WGS) entry which is preliminary data.</text>
</comment>
<name>A0A9W7E022_9STRA</name>
<dbReference type="AlphaFoldDB" id="A0A9W7E022"/>
<evidence type="ECO:0000256" key="1">
    <source>
        <dbReference type="ARBA" id="ARBA00022737"/>
    </source>
</evidence>
<protein>
    <recommendedName>
        <fullName evidence="5">Fe2OG dioxygenase domain-containing protein</fullName>
    </recommendedName>
</protein>
<dbReference type="Gene3D" id="2.60.120.620">
    <property type="entry name" value="q2cbj1_9rhob like domain"/>
    <property type="match status" value="1"/>
</dbReference>
<dbReference type="InterPro" id="IPR051012">
    <property type="entry name" value="CellSynth/LPSAsmb/PSIAsmb"/>
</dbReference>
<dbReference type="InterPro" id="IPR019734">
    <property type="entry name" value="TPR_rpt"/>
</dbReference>
<evidence type="ECO:0000256" key="3">
    <source>
        <dbReference type="PROSITE-ProRule" id="PRU00339"/>
    </source>
</evidence>
<dbReference type="Gene3D" id="1.25.40.10">
    <property type="entry name" value="Tetratricopeptide repeat domain"/>
    <property type="match status" value="1"/>
</dbReference>
<feature type="repeat" description="TPR" evidence="3">
    <location>
        <begin position="359"/>
        <end position="392"/>
    </location>
</feature>
<evidence type="ECO:0000313" key="7">
    <source>
        <dbReference type="Proteomes" id="UP001165122"/>
    </source>
</evidence>
<dbReference type="PANTHER" id="PTHR45586">
    <property type="entry name" value="TPR REPEAT-CONTAINING PROTEIN PA4667"/>
    <property type="match status" value="1"/>
</dbReference>
<dbReference type="InterPro" id="IPR011990">
    <property type="entry name" value="TPR-like_helical_dom_sf"/>
</dbReference>
<feature type="repeat" description="TPR" evidence="3">
    <location>
        <begin position="325"/>
        <end position="358"/>
    </location>
</feature>
<feature type="repeat" description="TPR" evidence="3">
    <location>
        <begin position="561"/>
        <end position="594"/>
    </location>
</feature>
<dbReference type="SMART" id="SM00028">
    <property type="entry name" value="TPR"/>
    <property type="match status" value="6"/>
</dbReference>
<feature type="chain" id="PRO_5040964166" description="Fe2OG dioxygenase domain-containing protein" evidence="4">
    <location>
        <begin position="22"/>
        <end position="629"/>
    </location>
</feature>
<feature type="domain" description="Fe2OG dioxygenase" evidence="5">
    <location>
        <begin position="231"/>
        <end position="319"/>
    </location>
</feature>
<reference evidence="7" key="1">
    <citation type="journal article" date="2023" name="Commun. Biol.">
        <title>Genome analysis of Parmales, the sister group of diatoms, reveals the evolutionary specialization of diatoms from phago-mixotrophs to photoautotrophs.</title>
        <authorList>
            <person name="Ban H."/>
            <person name="Sato S."/>
            <person name="Yoshikawa S."/>
            <person name="Yamada K."/>
            <person name="Nakamura Y."/>
            <person name="Ichinomiya M."/>
            <person name="Sato N."/>
            <person name="Blanc-Mathieu R."/>
            <person name="Endo H."/>
            <person name="Kuwata A."/>
            <person name="Ogata H."/>
        </authorList>
    </citation>
    <scope>NUCLEOTIDE SEQUENCE [LARGE SCALE GENOMIC DNA]</scope>
    <source>
        <strain evidence="7">NIES 3700</strain>
    </source>
</reference>
<keyword evidence="7" id="KW-1185">Reference proteome</keyword>
<gene>
    <name evidence="6" type="ORF">TrLO_g13667</name>
</gene>
<dbReference type="Pfam" id="PF13432">
    <property type="entry name" value="TPR_16"/>
    <property type="match status" value="2"/>
</dbReference>
<sequence length="629" mass="69751">MQSFTSLLFLVLFLVLCKSRSENTDSDLDTQRSDFLNWQRGISKIKLPSALLNSAPILKFRGGDGGCEPASSTCTSPVELDDLIEKLGSEFKAAIELNVKEHEEDCRKSCEIFYCGEGEGEGSREYRSYNMGSVPPEDFQNEFSFPLNLIRVTEDSSTLLTSSEAKNLVKVAESEGVLNGEYKSGKYKLGGDWLENLPKTLSLFNSLLKTHIYPELTSQFPQIISSPTVLRPHSVALLRYNSTHPRTDTHVDNGILAMTLALSYSGDFKGGGTYFEHLGKETVDMEIGGVTFRPGSVRHGGSKVTEGERYILGAFMLIEDKVEHVRRLKNRGAKFRGERKLEDAKRHFEWALELNPKCVTCLKDLSEVYLVMEDLENAELHINKALEFIPNDSDGLFSLGVILSKKEDVSGSITAYENSLKINEDDHELHYNLALKYAEVGSKDKELTCYENAVNVKPDYGPALLNWGSALAETENYDEASVKFRAALIDTEVTLKAAVNLATVDNLRANRLAVGGDLGGAVEVLKGSLEEVKKAILEGAVDKIVGSEGGEYLAKARKMVVELSVMLGQVFVGLKKLEEAEEVFREVTRERPEEVKGWMALGRILEMKEAEGEELEKIKSVVRELSGRG</sequence>
<keyword evidence="1" id="KW-0677">Repeat</keyword>
<keyword evidence="2 3" id="KW-0802">TPR repeat</keyword>
<proteinExistence type="predicted"/>
<keyword evidence="4" id="KW-0732">Signal</keyword>
<dbReference type="EMBL" id="BRXW01000504">
    <property type="protein sequence ID" value="GMH61008.1"/>
    <property type="molecule type" value="Genomic_DNA"/>
</dbReference>
<organism evidence="6 7">
    <name type="scientific">Triparma laevis f. longispina</name>
    <dbReference type="NCBI Taxonomy" id="1714387"/>
    <lineage>
        <taxon>Eukaryota</taxon>
        <taxon>Sar</taxon>
        <taxon>Stramenopiles</taxon>
        <taxon>Ochrophyta</taxon>
        <taxon>Bolidophyceae</taxon>
        <taxon>Parmales</taxon>
        <taxon>Triparmaceae</taxon>
        <taxon>Triparma</taxon>
    </lineage>
</organism>
<dbReference type="OrthoDB" id="69177at2759"/>
<dbReference type="PROSITE" id="PS50005">
    <property type="entry name" value="TPR"/>
    <property type="match status" value="4"/>
</dbReference>